<keyword evidence="4" id="KW-0479">Metal-binding</keyword>
<evidence type="ECO:0000256" key="13">
    <source>
        <dbReference type="ARBA" id="ARBA00023204"/>
    </source>
</evidence>
<evidence type="ECO:0000256" key="14">
    <source>
        <dbReference type="ARBA" id="ARBA00023235"/>
    </source>
</evidence>
<dbReference type="GO" id="GO:0003677">
    <property type="term" value="F:DNA binding"/>
    <property type="evidence" value="ECO:0007669"/>
    <property type="project" value="UniProtKB-KW"/>
</dbReference>
<proteinExistence type="inferred from homology"/>
<feature type="domain" description="HRDC" evidence="17">
    <location>
        <begin position="536"/>
        <end position="614"/>
    </location>
</feature>
<dbReference type="InterPro" id="IPR006293">
    <property type="entry name" value="DNA_helicase_ATP-dep_RecQ_bac"/>
</dbReference>
<dbReference type="GO" id="GO:0043138">
    <property type="term" value="F:3'-5' DNA helicase activity"/>
    <property type="evidence" value="ECO:0007669"/>
    <property type="project" value="UniProtKB-EC"/>
</dbReference>
<dbReference type="GO" id="GO:0046872">
    <property type="term" value="F:metal ion binding"/>
    <property type="evidence" value="ECO:0007669"/>
    <property type="project" value="UniProtKB-KW"/>
</dbReference>
<dbReference type="NCBIfam" id="TIGR01389">
    <property type="entry name" value="recQ"/>
    <property type="match status" value="1"/>
</dbReference>
<dbReference type="PROSITE" id="PS50967">
    <property type="entry name" value="HRDC"/>
    <property type="match status" value="1"/>
</dbReference>
<dbReference type="Pfam" id="PF00270">
    <property type="entry name" value="DEAD"/>
    <property type="match status" value="1"/>
</dbReference>
<evidence type="ECO:0000259" key="19">
    <source>
        <dbReference type="PROSITE" id="PS51194"/>
    </source>
</evidence>
<dbReference type="InterPro" id="IPR018982">
    <property type="entry name" value="RQC_domain"/>
</dbReference>
<evidence type="ECO:0000259" key="17">
    <source>
        <dbReference type="PROSITE" id="PS50967"/>
    </source>
</evidence>
<dbReference type="Pfam" id="PF00271">
    <property type="entry name" value="Helicase_C"/>
    <property type="match status" value="1"/>
</dbReference>
<dbReference type="Pfam" id="PF00570">
    <property type="entry name" value="HRDC"/>
    <property type="match status" value="1"/>
</dbReference>
<comment type="similarity">
    <text evidence="3">Belongs to the helicase family. RecQ subfamily.</text>
</comment>
<evidence type="ECO:0000256" key="15">
    <source>
        <dbReference type="ARBA" id="ARBA00034617"/>
    </source>
</evidence>
<dbReference type="PANTHER" id="PTHR13710">
    <property type="entry name" value="DNA HELICASE RECQ FAMILY MEMBER"/>
    <property type="match status" value="1"/>
</dbReference>
<evidence type="ECO:0000256" key="2">
    <source>
        <dbReference type="ARBA" id="ARBA00001947"/>
    </source>
</evidence>
<sequence length="614" mass="68338">MEQADMQQAKQLLGRYYGYTDFRQGQQETVAAALAGRDVLAIMPTGAGKSICYQLPALVLPGIALVVSPLISLMKDQVGALVQMGVRAAYLNSSLSWPQYLRALQNARDGVYKIIYVAPERLLAPDFLDFASAANISLLAVDEAHCVSQWGHDFRPSYLQIPQFLQQLPHRPPVAAFTATATDTVRRDILEILDLQDPYTIITGFDRENLYFGVEQPRDRLGWVQHYAAQNADKCGIIYCSTRKNVEQVCAALVAAGVPATRYHAGLEPQERRQNQEDFLFDKCRVMVATNAFGMGIDKSNVGYVLHYNMPKDMESYYQEAGRAGRDGTPAQCILLYSPQDLRTNQFLIENSQEESELAEKDPQLAQELRLRAYQKLRQMERYCTGTNCLRQTILAYFGQQAPPSCGGCSVCLGDYRTEDITDLARQVLLCVQSVGGRFGAGVVSDILHGSQSSRVQQFSLEDNPHFGALAAYSLATIKERIGQLVSQGVLQVTPGQYPLLRFGPGARPVLEDGQQVLVKTRQKTREATRRAADSGDYDMQLFERLRALRQKLARQQSVPAYVVFTDATLRGLAAAKPHTEQEMLAVSGVGEAKVRRYGQAFLEEITTYTDEQQ</sequence>
<dbReference type="InterPro" id="IPR036388">
    <property type="entry name" value="WH-like_DNA-bd_sf"/>
</dbReference>
<evidence type="ECO:0000259" key="18">
    <source>
        <dbReference type="PROSITE" id="PS51192"/>
    </source>
</evidence>
<dbReference type="FunFam" id="3.40.50.300:FF:000296">
    <property type="entry name" value="ATP-dependent DNA helicase RecQ"/>
    <property type="match status" value="1"/>
</dbReference>
<evidence type="ECO:0000256" key="8">
    <source>
        <dbReference type="ARBA" id="ARBA00022806"/>
    </source>
</evidence>
<dbReference type="GO" id="GO:0043590">
    <property type="term" value="C:bacterial nucleoid"/>
    <property type="evidence" value="ECO:0007669"/>
    <property type="project" value="TreeGrafter"/>
</dbReference>
<dbReference type="InterPro" id="IPR010997">
    <property type="entry name" value="HRDC-like_sf"/>
</dbReference>
<dbReference type="InterPro" id="IPR001650">
    <property type="entry name" value="Helicase_C-like"/>
</dbReference>
<dbReference type="InterPro" id="IPR032284">
    <property type="entry name" value="RecQ_Zn-bd"/>
</dbReference>
<dbReference type="GO" id="GO:0006281">
    <property type="term" value="P:DNA repair"/>
    <property type="evidence" value="ECO:0007669"/>
    <property type="project" value="UniProtKB-KW"/>
</dbReference>
<dbReference type="PROSITE" id="PS51194">
    <property type="entry name" value="HELICASE_CTER"/>
    <property type="match status" value="1"/>
</dbReference>
<dbReference type="InterPro" id="IPR004589">
    <property type="entry name" value="DNA_helicase_ATP-dep_RecQ"/>
</dbReference>
<dbReference type="GO" id="GO:0009432">
    <property type="term" value="P:SOS response"/>
    <property type="evidence" value="ECO:0007669"/>
    <property type="project" value="UniProtKB-UniRule"/>
</dbReference>
<dbReference type="SUPFAM" id="SSF47819">
    <property type="entry name" value="HRDC-like"/>
    <property type="match status" value="1"/>
</dbReference>
<dbReference type="InterPro" id="IPR044876">
    <property type="entry name" value="HRDC_dom_sf"/>
</dbReference>
<evidence type="ECO:0000256" key="16">
    <source>
        <dbReference type="NCBIfam" id="TIGR01389"/>
    </source>
</evidence>
<dbReference type="SMART" id="SM00490">
    <property type="entry name" value="HELICc"/>
    <property type="match status" value="1"/>
</dbReference>
<keyword evidence="5" id="KW-0547">Nucleotide-binding</keyword>
<dbReference type="GO" id="GO:0030894">
    <property type="term" value="C:replisome"/>
    <property type="evidence" value="ECO:0007669"/>
    <property type="project" value="TreeGrafter"/>
</dbReference>
<dbReference type="GO" id="GO:0005524">
    <property type="term" value="F:ATP binding"/>
    <property type="evidence" value="ECO:0007669"/>
    <property type="project" value="UniProtKB-KW"/>
</dbReference>
<dbReference type="InterPro" id="IPR027417">
    <property type="entry name" value="P-loop_NTPase"/>
</dbReference>
<keyword evidence="11" id="KW-0238">DNA-binding</keyword>
<evidence type="ECO:0000256" key="5">
    <source>
        <dbReference type="ARBA" id="ARBA00022741"/>
    </source>
</evidence>
<dbReference type="SMART" id="SM00956">
    <property type="entry name" value="RQC"/>
    <property type="match status" value="1"/>
</dbReference>
<comment type="cofactor">
    <cofactor evidence="2">
        <name>Zn(2+)</name>
        <dbReference type="ChEBI" id="CHEBI:29105"/>
    </cofactor>
</comment>
<evidence type="ECO:0000256" key="7">
    <source>
        <dbReference type="ARBA" id="ARBA00022801"/>
    </source>
</evidence>
<feature type="domain" description="Helicase C-terminal" evidence="19">
    <location>
        <begin position="222"/>
        <end position="370"/>
    </location>
</feature>
<evidence type="ECO:0000256" key="12">
    <source>
        <dbReference type="ARBA" id="ARBA00023172"/>
    </source>
</evidence>
<dbReference type="SUPFAM" id="SSF46785">
    <property type="entry name" value="Winged helix' DNA-binding domain"/>
    <property type="match status" value="1"/>
</dbReference>
<organism evidence="20">
    <name type="scientific">uncultured Anaerotruncus sp</name>
    <dbReference type="NCBI Taxonomy" id="905011"/>
    <lineage>
        <taxon>Bacteria</taxon>
        <taxon>Bacillati</taxon>
        <taxon>Bacillota</taxon>
        <taxon>Clostridia</taxon>
        <taxon>Eubacteriales</taxon>
        <taxon>Oscillospiraceae</taxon>
        <taxon>Anaerotruncus</taxon>
        <taxon>environmental samples</taxon>
    </lineage>
</organism>
<dbReference type="EMBL" id="FMHG01000001">
    <property type="protein sequence ID" value="SCJ79195.1"/>
    <property type="molecule type" value="Genomic_DNA"/>
</dbReference>
<feature type="domain" description="Helicase ATP-binding" evidence="18">
    <location>
        <begin position="30"/>
        <end position="199"/>
    </location>
</feature>
<dbReference type="InterPro" id="IPR036390">
    <property type="entry name" value="WH_DNA-bd_sf"/>
</dbReference>
<dbReference type="FunFam" id="1.10.150.80:FF:000002">
    <property type="entry name" value="ATP-dependent DNA helicase RecQ"/>
    <property type="match status" value="1"/>
</dbReference>
<name>A0A1C6JC19_9FIRM</name>
<comment type="cofactor">
    <cofactor evidence="1">
        <name>Mg(2+)</name>
        <dbReference type="ChEBI" id="CHEBI:18420"/>
    </cofactor>
</comment>
<dbReference type="CDD" id="cd17920">
    <property type="entry name" value="DEXHc_RecQ"/>
    <property type="match status" value="1"/>
</dbReference>
<dbReference type="GO" id="GO:0016787">
    <property type="term" value="F:hydrolase activity"/>
    <property type="evidence" value="ECO:0007669"/>
    <property type="project" value="UniProtKB-KW"/>
</dbReference>
<accession>A0A1C6JC19</accession>
<dbReference type="SUPFAM" id="SSF52540">
    <property type="entry name" value="P-loop containing nucleoside triphosphate hydrolases"/>
    <property type="match status" value="1"/>
</dbReference>
<keyword evidence="12" id="KW-0233">DNA recombination</keyword>
<dbReference type="Pfam" id="PF16124">
    <property type="entry name" value="RecQ_Zn_bind"/>
    <property type="match status" value="1"/>
</dbReference>
<dbReference type="GO" id="GO:0009378">
    <property type="term" value="F:four-way junction helicase activity"/>
    <property type="evidence" value="ECO:0007669"/>
    <property type="project" value="TreeGrafter"/>
</dbReference>
<dbReference type="PANTHER" id="PTHR13710:SF105">
    <property type="entry name" value="ATP-DEPENDENT DNA HELICASE Q1"/>
    <property type="match status" value="1"/>
</dbReference>
<dbReference type="NCBIfam" id="TIGR00614">
    <property type="entry name" value="recQ_fam"/>
    <property type="match status" value="1"/>
</dbReference>
<comment type="catalytic activity">
    <reaction evidence="15">
        <text>Couples ATP hydrolysis with the unwinding of duplex DNA by translocating in the 3'-5' direction.</text>
        <dbReference type="EC" id="5.6.2.4"/>
    </reaction>
</comment>
<dbReference type="InterPro" id="IPR002121">
    <property type="entry name" value="HRDC_dom"/>
</dbReference>
<keyword evidence="7 20" id="KW-0378">Hydrolase</keyword>
<dbReference type="PROSITE" id="PS51192">
    <property type="entry name" value="HELICASE_ATP_BIND_1"/>
    <property type="match status" value="1"/>
</dbReference>
<dbReference type="Gene3D" id="3.40.50.300">
    <property type="entry name" value="P-loop containing nucleotide triphosphate hydrolases"/>
    <property type="match status" value="2"/>
</dbReference>
<dbReference type="CDD" id="cd18794">
    <property type="entry name" value="SF2_C_RecQ"/>
    <property type="match status" value="1"/>
</dbReference>
<gene>
    <name evidence="20" type="primary">recQ</name>
    <name evidence="20" type="ORF">SAMEA3545359_02047</name>
</gene>
<dbReference type="SMART" id="SM00487">
    <property type="entry name" value="DEXDc"/>
    <property type="match status" value="1"/>
</dbReference>
<dbReference type="Gene3D" id="1.10.150.80">
    <property type="entry name" value="HRDC domain"/>
    <property type="match status" value="1"/>
</dbReference>
<evidence type="ECO:0000256" key="4">
    <source>
        <dbReference type="ARBA" id="ARBA00022723"/>
    </source>
</evidence>
<dbReference type="EC" id="5.6.2.4" evidence="16"/>
<dbReference type="GO" id="GO:0006260">
    <property type="term" value="P:DNA replication"/>
    <property type="evidence" value="ECO:0007669"/>
    <property type="project" value="InterPro"/>
</dbReference>
<dbReference type="GO" id="GO:0006310">
    <property type="term" value="P:DNA recombination"/>
    <property type="evidence" value="ECO:0007669"/>
    <property type="project" value="UniProtKB-UniRule"/>
</dbReference>
<reference evidence="20" key="1">
    <citation type="submission" date="2015-09" db="EMBL/GenBank/DDBJ databases">
        <authorList>
            <consortium name="Pathogen Informatics"/>
        </authorList>
    </citation>
    <scope>NUCLEOTIDE SEQUENCE</scope>
    <source>
        <strain evidence="20">2789STDY5834896</strain>
    </source>
</reference>
<keyword evidence="10" id="KW-0067">ATP-binding</keyword>
<protein>
    <recommendedName>
        <fullName evidence="16">DNA helicase RecQ</fullName>
        <ecNumber evidence="16">5.6.2.4</ecNumber>
    </recommendedName>
</protein>
<evidence type="ECO:0000256" key="3">
    <source>
        <dbReference type="ARBA" id="ARBA00005446"/>
    </source>
</evidence>
<keyword evidence="8 20" id="KW-0347">Helicase</keyword>
<dbReference type="InterPro" id="IPR014001">
    <property type="entry name" value="Helicase_ATP-bd"/>
</dbReference>
<dbReference type="InterPro" id="IPR011545">
    <property type="entry name" value="DEAD/DEAH_box_helicase_dom"/>
</dbReference>
<dbReference type="GO" id="GO:0005737">
    <property type="term" value="C:cytoplasm"/>
    <property type="evidence" value="ECO:0007669"/>
    <property type="project" value="TreeGrafter"/>
</dbReference>
<evidence type="ECO:0000256" key="10">
    <source>
        <dbReference type="ARBA" id="ARBA00022840"/>
    </source>
</evidence>
<evidence type="ECO:0000313" key="20">
    <source>
        <dbReference type="EMBL" id="SCJ79195.1"/>
    </source>
</evidence>
<dbReference type="Pfam" id="PF09382">
    <property type="entry name" value="RQC"/>
    <property type="match status" value="1"/>
</dbReference>
<keyword evidence="9" id="KW-0862">Zinc</keyword>
<evidence type="ECO:0000256" key="9">
    <source>
        <dbReference type="ARBA" id="ARBA00022833"/>
    </source>
</evidence>
<dbReference type="SMART" id="SM00341">
    <property type="entry name" value="HRDC"/>
    <property type="match status" value="1"/>
</dbReference>
<keyword evidence="14" id="KW-0413">Isomerase</keyword>
<evidence type="ECO:0000256" key="11">
    <source>
        <dbReference type="ARBA" id="ARBA00023125"/>
    </source>
</evidence>
<evidence type="ECO:0000256" key="6">
    <source>
        <dbReference type="ARBA" id="ARBA00022763"/>
    </source>
</evidence>
<dbReference type="AlphaFoldDB" id="A0A1C6JC19"/>
<keyword evidence="13" id="KW-0234">DNA repair</keyword>
<evidence type="ECO:0000256" key="1">
    <source>
        <dbReference type="ARBA" id="ARBA00001946"/>
    </source>
</evidence>
<keyword evidence="6" id="KW-0227">DNA damage</keyword>
<dbReference type="Gene3D" id="1.10.10.10">
    <property type="entry name" value="Winged helix-like DNA-binding domain superfamily/Winged helix DNA-binding domain"/>
    <property type="match status" value="1"/>
</dbReference>